<feature type="domain" description="Nucleotidyl transferase" evidence="9">
    <location>
        <begin position="9"/>
        <end position="267"/>
    </location>
</feature>
<keyword evidence="7" id="KW-0119">Carbohydrate metabolism</keyword>
<evidence type="ECO:0000256" key="6">
    <source>
        <dbReference type="ARBA" id="ARBA00022840"/>
    </source>
</evidence>
<dbReference type="GO" id="GO:0005524">
    <property type="term" value="F:ATP binding"/>
    <property type="evidence" value="ECO:0007669"/>
    <property type="project" value="UniProtKB-KW"/>
</dbReference>
<dbReference type="SUPFAM" id="SSF51161">
    <property type="entry name" value="Trimeric LpxA-like enzymes"/>
    <property type="match status" value="1"/>
</dbReference>
<evidence type="ECO:0000256" key="1">
    <source>
        <dbReference type="ARBA" id="ARBA00010443"/>
    </source>
</evidence>
<evidence type="ECO:0000256" key="2">
    <source>
        <dbReference type="ARBA" id="ARBA00022600"/>
    </source>
</evidence>
<dbReference type="Gene3D" id="3.90.550.10">
    <property type="entry name" value="Spore Coat Polysaccharide Biosynthesis Protein SpsA, Chain A"/>
    <property type="match status" value="1"/>
</dbReference>
<dbReference type="CDD" id="cd04651">
    <property type="entry name" value="LbH_G1P_AT_C"/>
    <property type="match status" value="1"/>
</dbReference>
<evidence type="ECO:0000256" key="5">
    <source>
        <dbReference type="ARBA" id="ARBA00022741"/>
    </source>
</evidence>
<dbReference type="InterPro" id="IPR011831">
    <property type="entry name" value="ADP-Glc_PPase"/>
</dbReference>
<dbReference type="GO" id="GO:0005978">
    <property type="term" value="P:glycogen biosynthetic process"/>
    <property type="evidence" value="ECO:0007669"/>
    <property type="project" value="UniProtKB-UniRule"/>
</dbReference>
<reference evidence="10 11" key="1">
    <citation type="submission" date="2020-08" db="EMBL/GenBank/DDBJ databases">
        <title>Bridging the membrane lipid divide: bacteria of the FCB group superphylum have the potential to synthesize archaeal ether lipids.</title>
        <authorList>
            <person name="Villanueva L."/>
            <person name="Von Meijenfeldt F.A.B."/>
            <person name="Westbye A.B."/>
            <person name="Yadav S."/>
            <person name="Hopmans E.C."/>
            <person name="Dutilh B.E."/>
            <person name="Sinninghe Damste J.S."/>
        </authorList>
    </citation>
    <scope>NUCLEOTIDE SEQUENCE [LARGE SCALE GENOMIC DNA]</scope>
    <source>
        <strain evidence="10">NIOZ-UU36</strain>
    </source>
</reference>
<keyword evidence="5" id="KW-0547">Nucleotide-binding</keyword>
<organism evidence="10 11">
    <name type="scientific">Candidatus Desulfolinea nitratireducens</name>
    <dbReference type="NCBI Taxonomy" id="2841698"/>
    <lineage>
        <taxon>Bacteria</taxon>
        <taxon>Bacillati</taxon>
        <taxon>Chloroflexota</taxon>
        <taxon>Anaerolineae</taxon>
        <taxon>Anaerolineales</taxon>
        <taxon>Anaerolineales incertae sedis</taxon>
        <taxon>Candidatus Desulfolinea</taxon>
    </lineage>
</organism>
<dbReference type="Pfam" id="PF25247">
    <property type="entry name" value="LbH_GLGC"/>
    <property type="match status" value="1"/>
</dbReference>
<dbReference type="AlphaFoldDB" id="A0A8J6NLF0"/>
<evidence type="ECO:0000256" key="3">
    <source>
        <dbReference type="ARBA" id="ARBA00022679"/>
    </source>
</evidence>
<sequence>MPALNEILAVIMGGGRGSRLYPLTKLRAKPAVPIAGKYRLIDTTLSNCINSGIYRIAVLTQFNSVSLHRHITRTFNFDTFHTGWVQILAAEQTPESADWYQGTADAVRKQLTEIQVTEAKHILVLAGDHLYRMDYKEMAEFHFKNDADITVAVQPVLREDAPRFGLLKREKDGRISDFTEKPKDQEIQKKFISRDDPERPFLGSMGIYLFKTQVLIDLLKGFPAYDDFGSDVIPHAIKTHQVYGCDFDGYWRDIGTIRAFYDTNLELTLSDALFNFYDLKGPIYTHARYLPGSTVEDSRLKDVLLAEGCRIRKAEIIHSVIGLRSRIASGVRIKDSIVMGADSYVTKGTSGIPVGIGENCDLEGVILDKNVRLGKGVVIKPFSRGTDLDTETFVVRDGIVIIPKNTHIPAETRITPEDI</sequence>
<dbReference type="PROSITE" id="PS00809">
    <property type="entry name" value="ADP_GLC_PYROPHOSPH_2"/>
    <property type="match status" value="1"/>
</dbReference>
<name>A0A8J6NLF0_9CHLR</name>
<dbReference type="InterPro" id="IPR005835">
    <property type="entry name" value="NTP_transferase_dom"/>
</dbReference>
<dbReference type="EMBL" id="JACNJN010000093">
    <property type="protein sequence ID" value="MBC8335170.1"/>
    <property type="molecule type" value="Genomic_DNA"/>
</dbReference>
<dbReference type="NCBIfam" id="TIGR02091">
    <property type="entry name" value="glgC"/>
    <property type="match status" value="1"/>
</dbReference>
<dbReference type="InterPro" id="IPR005836">
    <property type="entry name" value="ADP_Glu_pyroP_CS"/>
</dbReference>
<evidence type="ECO:0000256" key="4">
    <source>
        <dbReference type="ARBA" id="ARBA00022695"/>
    </source>
</evidence>
<dbReference type="SUPFAM" id="SSF53448">
    <property type="entry name" value="Nucleotide-diphospho-sugar transferases"/>
    <property type="match status" value="1"/>
</dbReference>
<dbReference type="Pfam" id="PF00483">
    <property type="entry name" value="NTP_transferase"/>
    <property type="match status" value="1"/>
</dbReference>
<keyword evidence="2" id="KW-0321">Glycogen metabolism</keyword>
<accession>A0A8J6NLF0</accession>
<proteinExistence type="inferred from homology"/>
<keyword evidence="4 10" id="KW-0548">Nucleotidyltransferase</keyword>
<evidence type="ECO:0000256" key="7">
    <source>
        <dbReference type="ARBA" id="ARBA00023277"/>
    </source>
</evidence>
<dbReference type="PANTHER" id="PTHR43523">
    <property type="entry name" value="GLUCOSE-1-PHOSPHATE ADENYLYLTRANSFERASE-RELATED"/>
    <property type="match status" value="1"/>
</dbReference>
<evidence type="ECO:0000256" key="8">
    <source>
        <dbReference type="NCBIfam" id="TIGR02091"/>
    </source>
</evidence>
<dbReference type="NCBIfam" id="NF002772">
    <property type="entry name" value="PRK02862.1"/>
    <property type="match status" value="1"/>
</dbReference>
<evidence type="ECO:0000313" key="11">
    <source>
        <dbReference type="Proteomes" id="UP000614469"/>
    </source>
</evidence>
<dbReference type="PROSITE" id="PS00808">
    <property type="entry name" value="ADP_GLC_PYROPHOSPH_1"/>
    <property type="match status" value="1"/>
</dbReference>
<evidence type="ECO:0000313" key="10">
    <source>
        <dbReference type="EMBL" id="MBC8335170.1"/>
    </source>
</evidence>
<dbReference type="EC" id="2.7.7.27" evidence="8"/>
<comment type="caution">
    <text evidence="10">The sequence shown here is derived from an EMBL/GenBank/DDBJ whole genome shotgun (WGS) entry which is preliminary data.</text>
</comment>
<keyword evidence="6" id="KW-0067">ATP-binding</keyword>
<dbReference type="InterPro" id="IPR029044">
    <property type="entry name" value="Nucleotide-diphossugar_trans"/>
</dbReference>
<dbReference type="CDD" id="cd02508">
    <property type="entry name" value="ADP_Glucose_PP"/>
    <property type="match status" value="1"/>
</dbReference>
<gene>
    <name evidence="10" type="ORF">H8E29_07900</name>
</gene>
<dbReference type="GO" id="GO:0008878">
    <property type="term" value="F:glucose-1-phosphate adenylyltransferase activity"/>
    <property type="evidence" value="ECO:0007669"/>
    <property type="project" value="UniProtKB-UniRule"/>
</dbReference>
<protein>
    <recommendedName>
        <fullName evidence="8">Glucose-1-phosphate adenylyltransferase</fullName>
        <ecNumber evidence="8">2.7.7.27</ecNumber>
    </recommendedName>
</protein>
<dbReference type="InterPro" id="IPR011004">
    <property type="entry name" value="Trimer_LpxA-like_sf"/>
</dbReference>
<keyword evidence="3 10" id="KW-0808">Transferase</keyword>
<dbReference type="Gene3D" id="2.160.10.10">
    <property type="entry name" value="Hexapeptide repeat proteins"/>
    <property type="match status" value="1"/>
</dbReference>
<dbReference type="Proteomes" id="UP000614469">
    <property type="component" value="Unassembled WGS sequence"/>
</dbReference>
<dbReference type="PANTHER" id="PTHR43523:SF12">
    <property type="entry name" value="GLUCOSE-1-PHOSPHATE ADENYLYLTRANSFERASE LARGE SUBUNIT 1, CHLOROPLASTIC-RELATED"/>
    <property type="match status" value="1"/>
</dbReference>
<comment type="similarity">
    <text evidence="1">Belongs to the bacterial/plant glucose-1-phosphate adenylyltransferase family.</text>
</comment>
<evidence type="ECO:0000259" key="9">
    <source>
        <dbReference type="Pfam" id="PF00483"/>
    </source>
</evidence>